<name>A0A1M2VXQ9_TRAPU</name>
<protein>
    <recommendedName>
        <fullName evidence="4">F-box domain-containing protein</fullName>
    </recommendedName>
</protein>
<proteinExistence type="predicted"/>
<evidence type="ECO:0000313" key="3">
    <source>
        <dbReference type="Proteomes" id="UP000184267"/>
    </source>
</evidence>
<evidence type="ECO:0008006" key="4">
    <source>
        <dbReference type="Google" id="ProtNLM"/>
    </source>
</evidence>
<dbReference type="EMBL" id="MNAD01000490">
    <property type="protein sequence ID" value="OJT12389.1"/>
    <property type="molecule type" value="Genomic_DNA"/>
</dbReference>
<gene>
    <name evidence="2" type="ORF">TRAPUB_11058</name>
</gene>
<feature type="region of interest" description="Disordered" evidence="1">
    <location>
        <begin position="383"/>
        <end position="417"/>
    </location>
</feature>
<keyword evidence="3" id="KW-1185">Reference proteome</keyword>
<sequence>MQSLQVPILRRIFSHCELETLLRSCRPTCLVFLTAVDDVLKDRVDEVIGWIAIDVEAMRRVMRGSRAYIGGSLPLTLFSPVQFAPENADLFVPASAAAAVINHLTTEEGYYTASTRVVTPIVAIPADAEQDSDIVAYGAGLQQVTELQRGSKIVHVLAFPDPPEAAHGFDVLSLSWTTLLFTFVTADYAGCAYPTLTLMGRGLFHMERFMSGMPGGSSNHLLNAYADRGFDFAGHPSWWFARDTEQCPRGWSCPFTRRRLGDGGPSALKTPSASLPLATIKSVYITNIHPSLPRGPRRSPQLTHEPRLLYIPAWLAAYLALYELELANSPPLDEAVEAPPALHVVRLHGPTPKKPEFSIHFSSCGGRLFALVNFPADGRARSYAEAAQGSQRQPNPSWSATAPRHGGSPPPLLCRATNALGPHAHINSWKNGSNSFVERGGMKEVRLSAMPWPTPESYCLEIRLGGGYFASLRKPQAQADHRPRGTYPQMSLPPSPPVSNAETTTTLGADSELDSSEPPRHPTGKRRGHKVMLSIPPEFLFQPLTLPVPEPNGIHAGGANVGRCTSESDSSRGALPGYFWPPRYDLTATIGGERRRLHP</sequence>
<evidence type="ECO:0000313" key="2">
    <source>
        <dbReference type="EMBL" id="OJT12389.1"/>
    </source>
</evidence>
<feature type="compositionally biased region" description="Polar residues" evidence="1">
    <location>
        <begin position="498"/>
        <end position="508"/>
    </location>
</feature>
<reference evidence="2 3" key="1">
    <citation type="submission" date="2016-10" db="EMBL/GenBank/DDBJ databases">
        <title>Genome sequence of the basidiomycete white-rot fungus Trametes pubescens.</title>
        <authorList>
            <person name="Makela M.R."/>
            <person name="Granchi Z."/>
            <person name="Peng M."/>
            <person name="De Vries R.P."/>
            <person name="Grigoriev I."/>
            <person name="Riley R."/>
            <person name="Hilden K."/>
        </authorList>
    </citation>
    <scope>NUCLEOTIDE SEQUENCE [LARGE SCALE GENOMIC DNA]</scope>
    <source>
        <strain evidence="2 3">FBCC735</strain>
    </source>
</reference>
<dbReference type="Proteomes" id="UP000184267">
    <property type="component" value="Unassembled WGS sequence"/>
</dbReference>
<dbReference type="AlphaFoldDB" id="A0A1M2VXQ9"/>
<evidence type="ECO:0000256" key="1">
    <source>
        <dbReference type="SAM" id="MobiDB-lite"/>
    </source>
</evidence>
<accession>A0A1M2VXQ9</accession>
<organism evidence="2 3">
    <name type="scientific">Trametes pubescens</name>
    <name type="common">White-rot fungus</name>
    <dbReference type="NCBI Taxonomy" id="154538"/>
    <lineage>
        <taxon>Eukaryota</taxon>
        <taxon>Fungi</taxon>
        <taxon>Dikarya</taxon>
        <taxon>Basidiomycota</taxon>
        <taxon>Agaricomycotina</taxon>
        <taxon>Agaricomycetes</taxon>
        <taxon>Polyporales</taxon>
        <taxon>Polyporaceae</taxon>
        <taxon>Trametes</taxon>
    </lineage>
</organism>
<feature type="compositionally biased region" description="Polar residues" evidence="1">
    <location>
        <begin position="388"/>
        <end position="400"/>
    </location>
</feature>
<comment type="caution">
    <text evidence="2">The sequence shown here is derived from an EMBL/GenBank/DDBJ whole genome shotgun (WGS) entry which is preliminary data.</text>
</comment>
<feature type="region of interest" description="Disordered" evidence="1">
    <location>
        <begin position="475"/>
        <end position="529"/>
    </location>
</feature>